<gene>
    <name evidence="1" type="ORF">PLOB_00017893</name>
</gene>
<proteinExistence type="predicted"/>
<reference evidence="1 2" key="1">
    <citation type="submission" date="2022-05" db="EMBL/GenBank/DDBJ databases">
        <authorList>
            <consortium name="Genoscope - CEA"/>
            <person name="William W."/>
        </authorList>
    </citation>
    <scope>NUCLEOTIDE SEQUENCE [LARGE SCALE GENOMIC DNA]</scope>
</reference>
<protein>
    <submittedName>
        <fullName evidence="1">Uncharacterized protein</fullName>
    </submittedName>
</protein>
<comment type="caution">
    <text evidence="1">The sequence shown here is derived from an EMBL/GenBank/DDBJ whole genome shotgun (WGS) entry which is preliminary data.</text>
</comment>
<evidence type="ECO:0000313" key="2">
    <source>
        <dbReference type="Proteomes" id="UP001159405"/>
    </source>
</evidence>
<evidence type="ECO:0000313" key="1">
    <source>
        <dbReference type="EMBL" id="CAH3108887.1"/>
    </source>
</evidence>
<feature type="non-terminal residue" evidence="1">
    <location>
        <position position="1"/>
    </location>
</feature>
<dbReference type="Proteomes" id="UP001159405">
    <property type="component" value="Unassembled WGS sequence"/>
</dbReference>
<dbReference type="EMBL" id="CALNXK010000021">
    <property type="protein sequence ID" value="CAH3108887.1"/>
    <property type="molecule type" value="Genomic_DNA"/>
</dbReference>
<keyword evidence="2" id="KW-1185">Reference proteome</keyword>
<sequence length="159" mass="17429">VLDLHDGAFVQASGASGVLAKSVIGYSKLKKQQFHYLTSRTCKKVPRRLCEVLQEIYVKGDDTVSGLKSCNILGFATILCDKFILAGEFLKGMIMKDDLSLHSSGTILLSSNTTAFHTALQVFRAKAGANNIRCEVCHSCKLQENVFTRPSLLMGCIRK</sequence>
<name>A0ABN8NIG9_9CNID</name>
<organism evidence="1 2">
    <name type="scientific">Porites lobata</name>
    <dbReference type="NCBI Taxonomy" id="104759"/>
    <lineage>
        <taxon>Eukaryota</taxon>
        <taxon>Metazoa</taxon>
        <taxon>Cnidaria</taxon>
        <taxon>Anthozoa</taxon>
        <taxon>Hexacorallia</taxon>
        <taxon>Scleractinia</taxon>
        <taxon>Fungiina</taxon>
        <taxon>Poritidae</taxon>
        <taxon>Porites</taxon>
    </lineage>
</organism>
<accession>A0ABN8NIG9</accession>